<keyword evidence="9" id="KW-0902">Two-component regulatory system</keyword>
<dbReference type="Pfam" id="PF02518">
    <property type="entry name" value="HATPase_c"/>
    <property type="match status" value="1"/>
</dbReference>
<evidence type="ECO:0000256" key="11">
    <source>
        <dbReference type="SAM" id="Phobius"/>
    </source>
</evidence>
<dbReference type="CDD" id="cd00075">
    <property type="entry name" value="HATPase"/>
    <property type="match status" value="1"/>
</dbReference>
<reference evidence="14 15" key="1">
    <citation type="submission" date="2017-04" db="EMBL/GenBank/DDBJ databases">
        <authorList>
            <person name="Afonso C.L."/>
            <person name="Miller P.J."/>
            <person name="Scott M.A."/>
            <person name="Spackman E."/>
            <person name="Goraichik I."/>
            <person name="Dimitrov K.M."/>
            <person name="Suarez D.L."/>
            <person name="Swayne D.E."/>
        </authorList>
    </citation>
    <scope>NUCLEOTIDE SEQUENCE [LARGE SCALE GENOMIC DNA]</scope>
    <source>
        <strain evidence="14 15">DSM 43828</strain>
    </source>
</reference>
<protein>
    <recommendedName>
        <fullName evidence="3">histidine kinase</fullName>
        <ecNumber evidence="3">2.7.13.3</ecNumber>
    </recommendedName>
</protein>
<evidence type="ECO:0000256" key="2">
    <source>
        <dbReference type="ARBA" id="ARBA00004236"/>
    </source>
</evidence>
<feature type="domain" description="Histidine kinase" evidence="12">
    <location>
        <begin position="131"/>
        <end position="338"/>
    </location>
</feature>
<feature type="region of interest" description="Disordered" evidence="10">
    <location>
        <begin position="329"/>
        <end position="364"/>
    </location>
</feature>
<dbReference type="AlphaFoldDB" id="A0A1Y5XGE7"/>
<evidence type="ECO:0000256" key="4">
    <source>
        <dbReference type="ARBA" id="ARBA00022553"/>
    </source>
</evidence>
<keyword evidence="7 14" id="KW-0418">Kinase</keyword>
<keyword evidence="8 11" id="KW-1133">Transmembrane helix</keyword>
<dbReference type="SMART" id="SM00388">
    <property type="entry name" value="HisKA"/>
    <property type="match status" value="1"/>
</dbReference>
<feature type="domain" description="HAMP" evidence="13">
    <location>
        <begin position="70"/>
        <end position="123"/>
    </location>
</feature>
<comment type="catalytic activity">
    <reaction evidence="1">
        <text>ATP + protein L-histidine = ADP + protein N-phospho-L-histidine.</text>
        <dbReference type="EC" id="2.7.13.3"/>
    </reaction>
</comment>
<dbReference type="InterPro" id="IPR036097">
    <property type="entry name" value="HisK_dim/P_sf"/>
</dbReference>
<dbReference type="CDD" id="cd06225">
    <property type="entry name" value="HAMP"/>
    <property type="match status" value="1"/>
</dbReference>
<dbReference type="EMBL" id="FWXV01000002">
    <property type="protein sequence ID" value="SMC92757.1"/>
    <property type="molecule type" value="Genomic_DNA"/>
</dbReference>
<dbReference type="PANTHER" id="PTHR43711:SF1">
    <property type="entry name" value="HISTIDINE KINASE 1"/>
    <property type="match status" value="1"/>
</dbReference>
<dbReference type="InterPro" id="IPR003660">
    <property type="entry name" value="HAMP_dom"/>
</dbReference>
<dbReference type="PANTHER" id="PTHR43711">
    <property type="entry name" value="TWO-COMPONENT HISTIDINE KINASE"/>
    <property type="match status" value="1"/>
</dbReference>
<dbReference type="Gene3D" id="1.10.287.130">
    <property type="match status" value="1"/>
</dbReference>
<evidence type="ECO:0000259" key="12">
    <source>
        <dbReference type="PROSITE" id="PS50109"/>
    </source>
</evidence>
<dbReference type="InterPro" id="IPR005467">
    <property type="entry name" value="His_kinase_dom"/>
</dbReference>
<evidence type="ECO:0000256" key="10">
    <source>
        <dbReference type="SAM" id="MobiDB-lite"/>
    </source>
</evidence>
<accession>A0A1Y5XGE7</accession>
<dbReference type="SUPFAM" id="SSF55874">
    <property type="entry name" value="ATPase domain of HSP90 chaperone/DNA topoisomerase II/histidine kinase"/>
    <property type="match status" value="1"/>
</dbReference>
<evidence type="ECO:0000256" key="9">
    <source>
        <dbReference type="ARBA" id="ARBA00023012"/>
    </source>
</evidence>
<dbReference type="Gene3D" id="3.30.565.10">
    <property type="entry name" value="Histidine kinase-like ATPase, C-terminal domain"/>
    <property type="match status" value="1"/>
</dbReference>
<dbReference type="OrthoDB" id="9786919at2"/>
<dbReference type="FunFam" id="1.10.287.130:FF:000001">
    <property type="entry name" value="Two-component sensor histidine kinase"/>
    <property type="match status" value="1"/>
</dbReference>
<evidence type="ECO:0000313" key="14">
    <source>
        <dbReference type="EMBL" id="SMC92757.1"/>
    </source>
</evidence>
<sequence>MSLRTRLVLCVLGLLALGLFIALGATWGALQDWKTTRSAEELLSRSLSVAFISGGVALLAVGVLSWHVVRRGLRPLDDIADTATEIGSSDLSRRVPSAPPNTEIGKLSVALNGMLSRLEASEDRLRRFIADASHELRTPIATIRGHAELFRRGAASRPDDLAKVMRRIESEAARMGELVDELLLLARLDQGRPLESAPVDLSALAADAVADAVATDPGREIALDASPVTVLGDALRLRQVLGNLLSNVLQHTTSSAYVRVVAVGAWAVIEVRDTGPGIADTERVFERFYRAAESRTHGGAGLGLSIVAAVVEAHGGHVTVSSDLGKGSTFTVSLPHQDDDDNQRTDGRQDEAGVDVDRIPGRKG</sequence>
<evidence type="ECO:0000259" key="13">
    <source>
        <dbReference type="PROSITE" id="PS50885"/>
    </source>
</evidence>
<evidence type="ECO:0000256" key="6">
    <source>
        <dbReference type="ARBA" id="ARBA00022692"/>
    </source>
</evidence>
<evidence type="ECO:0000256" key="7">
    <source>
        <dbReference type="ARBA" id="ARBA00022777"/>
    </source>
</evidence>
<dbReference type="InterPro" id="IPR003594">
    <property type="entry name" value="HATPase_dom"/>
</dbReference>
<feature type="transmembrane region" description="Helical" evidence="11">
    <location>
        <begin position="48"/>
        <end position="69"/>
    </location>
</feature>
<proteinExistence type="predicted"/>
<dbReference type="RefSeq" id="WP_084426712.1">
    <property type="nucleotide sequence ID" value="NZ_FWXV01000002.1"/>
</dbReference>
<dbReference type="Proteomes" id="UP000192674">
    <property type="component" value="Unassembled WGS sequence"/>
</dbReference>
<dbReference type="SUPFAM" id="SSF47384">
    <property type="entry name" value="Homodimeric domain of signal transducing histidine kinase"/>
    <property type="match status" value="1"/>
</dbReference>
<keyword evidence="15" id="KW-1185">Reference proteome</keyword>
<feature type="compositionally biased region" description="Basic and acidic residues" evidence="10">
    <location>
        <begin position="342"/>
        <end position="364"/>
    </location>
</feature>
<dbReference type="SMART" id="SM00304">
    <property type="entry name" value="HAMP"/>
    <property type="match status" value="1"/>
</dbReference>
<dbReference type="Pfam" id="PF00672">
    <property type="entry name" value="HAMP"/>
    <property type="match status" value="1"/>
</dbReference>
<dbReference type="SMART" id="SM00387">
    <property type="entry name" value="HATPase_c"/>
    <property type="match status" value="1"/>
</dbReference>
<dbReference type="InterPro" id="IPR003661">
    <property type="entry name" value="HisK_dim/P_dom"/>
</dbReference>
<dbReference type="Pfam" id="PF00512">
    <property type="entry name" value="HisKA"/>
    <property type="match status" value="1"/>
</dbReference>
<evidence type="ECO:0000256" key="1">
    <source>
        <dbReference type="ARBA" id="ARBA00000085"/>
    </source>
</evidence>
<keyword evidence="11" id="KW-0472">Membrane</keyword>
<dbReference type="InterPro" id="IPR004358">
    <property type="entry name" value="Sig_transdc_His_kin-like_C"/>
</dbReference>
<keyword evidence="6 11" id="KW-0812">Transmembrane</keyword>
<dbReference type="InterPro" id="IPR036890">
    <property type="entry name" value="HATPase_C_sf"/>
</dbReference>
<comment type="subcellular location">
    <subcellularLocation>
        <location evidence="2">Cell membrane</location>
    </subcellularLocation>
</comment>
<evidence type="ECO:0000256" key="5">
    <source>
        <dbReference type="ARBA" id="ARBA00022679"/>
    </source>
</evidence>
<dbReference type="InterPro" id="IPR050736">
    <property type="entry name" value="Sensor_HK_Regulatory"/>
</dbReference>
<name>A0A1Y5XGE7_KIBAR</name>
<evidence type="ECO:0000256" key="3">
    <source>
        <dbReference type="ARBA" id="ARBA00012438"/>
    </source>
</evidence>
<dbReference type="CDD" id="cd00082">
    <property type="entry name" value="HisKA"/>
    <property type="match status" value="1"/>
</dbReference>
<dbReference type="GO" id="GO:0000155">
    <property type="term" value="F:phosphorelay sensor kinase activity"/>
    <property type="evidence" value="ECO:0007669"/>
    <property type="project" value="InterPro"/>
</dbReference>
<dbReference type="EC" id="2.7.13.3" evidence="3"/>
<keyword evidence="5" id="KW-0808">Transferase</keyword>
<evidence type="ECO:0000313" key="15">
    <source>
        <dbReference type="Proteomes" id="UP000192674"/>
    </source>
</evidence>
<dbReference type="SUPFAM" id="SSF158472">
    <property type="entry name" value="HAMP domain-like"/>
    <property type="match status" value="1"/>
</dbReference>
<organism evidence="14 15">
    <name type="scientific">Kibdelosporangium aridum</name>
    <dbReference type="NCBI Taxonomy" id="2030"/>
    <lineage>
        <taxon>Bacteria</taxon>
        <taxon>Bacillati</taxon>
        <taxon>Actinomycetota</taxon>
        <taxon>Actinomycetes</taxon>
        <taxon>Pseudonocardiales</taxon>
        <taxon>Pseudonocardiaceae</taxon>
        <taxon>Kibdelosporangium</taxon>
    </lineage>
</organism>
<dbReference type="GO" id="GO:0005886">
    <property type="term" value="C:plasma membrane"/>
    <property type="evidence" value="ECO:0007669"/>
    <property type="project" value="UniProtKB-SubCell"/>
</dbReference>
<dbReference type="Gene3D" id="6.10.340.10">
    <property type="match status" value="1"/>
</dbReference>
<evidence type="ECO:0000256" key="8">
    <source>
        <dbReference type="ARBA" id="ARBA00022989"/>
    </source>
</evidence>
<gene>
    <name evidence="14" type="ORF">SAMN05661093_02879</name>
</gene>
<dbReference type="PRINTS" id="PR00344">
    <property type="entry name" value="BCTRLSENSOR"/>
</dbReference>
<keyword evidence="4" id="KW-0597">Phosphoprotein</keyword>
<dbReference type="PROSITE" id="PS50109">
    <property type="entry name" value="HIS_KIN"/>
    <property type="match status" value="1"/>
</dbReference>
<dbReference type="PROSITE" id="PS50885">
    <property type="entry name" value="HAMP"/>
    <property type="match status" value="1"/>
</dbReference>